<proteinExistence type="predicted"/>
<evidence type="ECO:0000259" key="2">
    <source>
        <dbReference type="Pfam" id="PF17115"/>
    </source>
</evidence>
<dbReference type="Pfam" id="PF17115">
    <property type="entry name" value="Toast_rack_N"/>
    <property type="match status" value="1"/>
</dbReference>
<dbReference type="RefSeq" id="WP_236330757.1">
    <property type="nucleotide sequence ID" value="NZ_JAKIJS010000001.1"/>
</dbReference>
<dbReference type="EMBL" id="JAKIJS010000001">
    <property type="protein sequence ID" value="MCF6136302.1"/>
    <property type="molecule type" value="Genomic_DNA"/>
</dbReference>
<organism evidence="3 4">
    <name type="scientific">Pseudalkalibacillus berkeleyi</name>
    <dbReference type="NCBI Taxonomy" id="1069813"/>
    <lineage>
        <taxon>Bacteria</taxon>
        <taxon>Bacillati</taxon>
        <taxon>Bacillota</taxon>
        <taxon>Bacilli</taxon>
        <taxon>Bacillales</taxon>
        <taxon>Fictibacillaceae</taxon>
        <taxon>Pseudalkalibacillus</taxon>
    </lineage>
</organism>
<sequence length="213" mass="23516">MFTKETVKKVIERSNETELNATLVIGTGKLHISGGTDKIMDANFSFKGEGLEPIVDYEISENRKGQLTVSQCSSKFANMFNPKQDWQMTLNDQLPLLINLELGAGKSKLNLSSLNMKELNIEAGMGETEIDLTGNWLESFNVNIENGVGKTKIYLPKHIGVKLDVDKGVGKVHADYFIKVGSSYQNQAYENAKTKIDVKVDVGVGDVILEQKS</sequence>
<dbReference type="InterPro" id="IPR024425">
    <property type="entry name" value="LiaF-like_C"/>
</dbReference>
<name>A0ABS9GTY7_9BACL</name>
<dbReference type="Pfam" id="PF09922">
    <property type="entry name" value="LiaF-like_C"/>
    <property type="match status" value="1"/>
</dbReference>
<evidence type="ECO:0000313" key="3">
    <source>
        <dbReference type="EMBL" id="MCF6136302.1"/>
    </source>
</evidence>
<dbReference type="Proteomes" id="UP001649381">
    <property type="component" value="Unassembled WGS sequence"/>
</dbReference>
<protein>
    <submittedName>
        <fullName evidence="3">Toast rack family protein</fullName>
    </submittedName>
</protein>
<keyword evidence="4" id="KW-1185">Reference proteome</keyword>
<gene>
    <name evidence="3" type="ORF">L2716_01080</name>
</gene>
<feature type="domain" description="DUF2154" evidence="2">
    <location>
        <begin position="20"/>
        <end position="104"/>
    </location>
</feature>
<evidence type="ECO:0000313" key="4">
    <source>
        <dbReference type="Proteomes" id="UP001649381"/>
    </source>
</evidence>
<dbReference type="InterPro" id="IPR031346">
    <property type="entry name" value="DUF2154_N"/>
</dbReference>
<reference evidence="3 4" key="1">
    <citation type="submission" date="2022-01" db="EMBL/GenBank/DDBJ databases">
        <title>Alkalihalobacillus sp. EGI L200015, a novel bacterium isolated from a salt lake sediment.</title>
        <authorList>
            <person name="Gao L."/>
            <person name="Fang B.-Z."/>
            <person name="Li W.-J."/>
        </authorList>
    </citation>
    <scope>NUCLEOTIDE SEQUENCE [LARGE SCALE GENOMIC DNA]</scope>
    <source>
        <strain evidence="3 4">KCTC 12718</strain>
    </source>
</reference>
<accession>A0ABS9GTY7</accession>
<evidence type="ECO:0000259" key="1">
    <source>
        <dbReference type="Pfam" id="PF09922"/>
    </source>
</evidence>
<feature type="domain" description="Cell wall-active antibiotics response LiaF-like C-terminal" evidence="1">
    <location>
        <begin position="107"/>
        <end position="207"/>
    </location>
</feature>
<comment type="caution">
    <text evidence="3">The sequence shown here is derived from an EMBL/GenBank/DDBJ whole genome shotgun (WGS) entry which is preliminary data.</text>
</comment>